<organism evidence="1">
    <name type="scientific">Salmonella enterica subsp. enterica serovar Ank</name>
    <dbReference type="NCBI Taxonomy" id="1173578"/>
    <lineage>
        <taxon>Bacteria</taxon>
        <taxon>Pseudomonadati</taxon>
        <taxon>Pseudomonadota</taxon>
        <taxon>Gammaproteobacteria</taxon>
        <taxon>Enterobacterales</taxon>
        <taxon>Enterobacteriaceae</taxon>
        <taxon>Salmonella</taxon>
    </lineage>
</organism>
<reference evidence="1" key="1">
    <citation type="journal article" date="2018" name="Genome Biol.">
        <title>SKESA: strategic k-mer extension for scrupulous assemblies.</title>
        <authorList>
            <person name="Souvorov A."/>
            <person name="Agarwala R."/>
            <person name="Lipman D.J."/>
        </authorList>
    </citation>
    <scope>NUCLEOTIDE SEQUENCE</scope>
    <source>
        <strain evidence="1">BCW_2640</strain>
    </source>
</reference>
<dbReference type="EMBL" id="DAARBX010000017">
    <property type="protein sequence ID" value="HAE1794680.1"/>
    <property type="molecule type" value="Genomic_DNA"/>
</dbReference>
<proteinExistence type="predicted"/>
<sequence length="167" mass="19197">MTKSRKKKFGGRLVRDISNILMKYIPFFLLFIFTPMASAECYLNRIGNPTCPSNDGAFVASFAKGEDEIRRIYIIPMNVEPRCGEFESGQDESIFINNVKVRMFINCPSDSYIHYYPLTKKGQDHLLKQFITKKTVVMKLVNGGRITFDTSKFNYMVAKAMENYDGL</sequence>
<protein>
    <submittedName>
        <fullName evidence="1">Uncharacterized protein</fullName>
    </submittedName>
</protein>
<gene>
    <name evidence="1" type="ORF">G3V02_003428</name>
</gene>
<dbReference type="AlphaFoldDB" id="A0A727B902"/>
<reference evidence="1" key="2">
    <citation type="submission" date="2018-07" db="EMBL/GenBank/DDBJ databases">
        <authorList>
            <consortium name="NCBI Pathogen Detection Project"/>
        </authorList>
    </citation>
    <scope>NUCLEOTIDE SEQUENCE</scope>
    <source>
        <strain evidence="1">BCW_2640</strain>
    </source>
</reference>
<evidence type="ECO:0000313" key="1">
    <source>
        <dbReference type="EMBL" id="HAE1794680.1"/>
    </source>
</evidence>
<accession>A0A727B902</accession>
<name>A0A727B902_SALET</name>
<comment type="caution">
    <text evidence="1">The sequence shown here is derived from an EMBL/GenBank/DDBJ whole genome shotgun (WGS) entry which is preliminary data.</text>
</comment>